<keyword evidence="1" id="KW-1133">Transmembrane helix</keyword>
<dbReference type="EMBL" id="BMTF01000002">
    <property type="protein sequence ID" value="GGV76858.1"/>
    <property type="molecule type" value="Genomic_DNA"/>
</dbReference>
<feature type="transmembrane region" description="Helical" evidence="1">
    <location>
        <begin position="30"/>
        <end position="48"/>
    </location>
</feature>
<dbReference type="Proteomes" id="UP000660675">
    <property type="component" value="Unassembled WGS sequence"/>
</dbReference>
<evidence type="ECO:0000313" key="2">
    <source>
        <dbReference type="EMBL" id="GGV76858.1"/>
    </source>
</evidence>
<keyword evidence="1" id="KW-0472">Membrane</keyword>
<feature type="transmembrane region" description="Helical" evidence="1">
    <location>
        <begin position="60"/>
        <end position="84"/>
    </location>
</feature>
<proteinExistence type="predicted"/>
<accession>A0ABQ2VSY3</accession>
<organism evidence="2 3">
    <name type="scientific">Streptomyces gelaticus</name>
    <dbReference type="NCBI Taxonomy" id="285446"/>
    <lineage>
        <taxon>Bacteria</taxon>
        <taxon>Bacillati</taxon>
        <taxon>Actinomycetota</taxon>
        <taxon>Actinomycetes</taxon>
        <taxon>Kitasatosporales</taxon>
        <taxon>Streptomycetaceae</taxon>
        <taxon>Streptomyces</taxon>
    </lineage>
</organism>
<keyword evidence="1" id="KW-0812">Transmembrane</keyword>
<name>A0ABQ2VSY3_9ACTN</name>
<keyword evidence="3" id="KW-1185">Reference proteome</keyword>
<sequence length="204" mass="21573">MTDLTRKRFAQLGQQLQLEQLTAVRKQAEGWRNGLTALTGLVGVVFVLKGRESVAGMPAVWRWTTAALLVLAFALLLTGALAAVRAAHGRLGQRMWLSGDRLMSAVLDEVEHTQDVLTTARRCSVVGLSAVVAAIAVSWVVPAEAAKDEKPAGPQVLVSTPVGITCGELVLSNGDAVTVRTGGKGKLRRIPAGDVRSLTPTSRC</sequence>
<evidence type="ECO:0000256" key="1">
    <source>
        <dbReference type="SAM" id="Phobius"/>
    </source>
</evidence>
<evidence type="ECO:0000313" key="3">
    <source>
        <dbReference type="Proteomes" id="UP000660675"/>
    </source>
</evidence>
<comment type="caution">
    <text evidence="2">The sequence shown here is derived from an EMBL/GenBank/DDBJ whole genome shotgun (WGS) entry which is preliminary data.</text>
</comment>
<gene>
    <name evidence="2" type="ORF">GCM10015535_09450</name>
</gene>
<protein>
    <submittedName>
        <fullName evidence="2">Uncharacterized protein</fullName>
    </submittedName>
</protein>
<dbReference type="RefSeq" id="WP_189541299.1">
    <property type="nucleotide sequence ID" value="NZ_BMTF01000002.1"/>
</dbReference>
<reference evidence="3" key="1">
    <citation type="journal article" date="2019" name="Int. J. Syst. Evol. Microbiol.">
        <title>The Global Catalogue of Microorganisms (GCM) 10K type strain sequencing project: providing services to taxonomists for standard genome sequencing and annotation.</title>
        <authorList>
            <consortium name="The Broad Institute Genomics Platform"/>
            <consortium name="The Broad Institute Genome Sequencing Center for Infectious Disease"/>
            <person name="Wu L."/>
            <person name="Ma J."/>
        </authorList>
    </citation>
    <scope>NUCLEOTIDE SEQUENCE [LARGE SCALE GENOMIC DNA]</scope>
    <source>
        <strain evidence="3">JCM 4376</strain>
    </source>
</reference>